<evidence type="ECO:0000256" key="4">
    <source>
        <dbReference type="ARBA" id="ARBA00022679"/>
    </source>
</evidence>
<dbReference type="CDD" id="cd02021">
    <property type="entry name" value="GntK"/>
    <property type="match status" value="1"/>
</dbReference>
<dbReference type="EMBL" id="BAAATD010000004">
    <property type="protein sequence ID" value="GAA2597475.1"/>
    <property type="molecule type" value="Genomic_DNA"/>
</dbReference>
<comment type="catalytic activity">
    <reaction evidence="8 9">
        <text>D-gluconate + ATP = 6-phospho-D-gluconate + ADP + H(+)</text>
        <dbReference type="Rhea" id="RHEA:19433"/>
        <dbReference type="ChEBI" id="CHEBI:15378"/>
        <dbReference type="ChEBI" id="CHEBI:18391"/>
        <dbReference type="ChEBI" id="CHEBI:30616"/>
        <dbReference type="ChEBI" id="CHEBI:58759"/>
        <dbReference type="ChEBI" id="CHEBI:456216"/>
        <dbReference type="EC" id="2.7.1.12"/>
    </reaction>
</comment>
<dbReference type="RefSeq" id="WP_344541890.1">
    <property type="nucleotide sequence ID" value="NZ_BAAATD010000004.1"/>
</dbReference>
<evidence type="ECO:0000256" key="7">
    <source>
        <dbReference type="ARBA" id="ARBA00022840"/>
    </source>
</evidence>
<dbReference type="InterPro" id="IPR006001">
    <property type="entry name" value="Therm_gnt_kin"/>
</dbReference>
<evidence type="ECO:0000256" key="5">
    <source>
        <dbReference type="ARBA" id="ARBA00022741"/>
    </source>
</evidence>
<organism evidence="10 11">
    <name type="scientific">Actinomadura fulvescens</name>
    <dbReference type="NCBI Taxonomy" id="46160"/>
    <lineage>
        <taxon>Bacteria</taxon>
        <taxon>Bacillati</taxon>
        <taxon>Actinomycetota</taxon>
        <taxon>Actinomycetes</taxon>
        <taxon>Streptosporangiales</taxon>
        <taxon>Thermomonosporaceae</taxon>
        <taxon>Actinomadura</taxon>
    </lineage>
</organism>
<gene>
    <name evidence="10" type="ORF">GCM10010411_33740</name>
</gene>
<comment type="caution">
    <text evidence="10">The sequence shown here is derived from an EMBL/GenBank/DDBJ whole genome shotgun (WGS) entry which is preliminary data.</text>
</comment>
<comment type="similarity">
    <text evidence="2 9">Belongs to the gluconokinase GntK/GntV family.</text>
</comment>
<sequence length="171" mass="18784">MANARPEVIVVMGVSGSGKTTVGERVAELLGWEYADADAFHPPANIEKMAAGHPLNDADRLPWLRAIAGWISDHLDSGTPGVVSCSALKRRYRELLAGGRPEVRVAYLEGERDLIASRMRERRGHFFQAEMLDSQFRDLEPPAPDENALYVPITGTPDETAELIVKGFDLS</sequence>
<evidence type="ECO:0000256" key="3">
    <source>
        <dbReference type="ARBA" id="ARBA00012054"/>
    </source>
</evidence>
<evidence type="ECO:0000313" key="11">
    <source>
        <dbReference type="Proteomes" id="UP001501509"/>
    </source>
</evidence>
<keyword evidence="11" id="KW-1185">Reference proteome</keyword>
<evidence type="ECO:0000313" key="10">
    <source>
        <dbReference type="EMBL" id="GAA2597475.1"/>
    </source>
</evidence>
<keyword evidence="7 9" id="KW-0067">ATP-binding</keyword>
<keyword evidence="5 9" id="KW-0547">Nucleotide-binding</keyword>
<accession>A0ABP6C3K9</accession>
<dbReference type="NCBIfam" id="TIGR01313">
    <property type="entry name" value="therm_gnt_kin"/>
    <property type="match status" value="1"/>
</dbReference>
<evidence type="ECO:0000256" key="9">
    <source>
        <dbReference type="RuleBase" id="RU363066"/>
    </source>
</evidence>
<evidence type="ECO:0000256" key="8">
    <source>
        <dbReference type="ARBA" id="ARBA00048090"/>
    </source>
</evidence>
<protein>
    <recommendedName>
        <fullName evidence="3 9">Gluconokinase</fullName>
        <ecNumber evidence="3 9">2.7.1.12</ecNumber>
    </recommendedName>
</protein>
<keyword evidence="4 9" id="KW-0808">Transferase</keyword>
<evidence type="ECO:0000256" key="2">
    <source>
        <dbReference type="ARBA" id="ARBA00008420"/>
    </source>
</evidence>
<proteinExistence type="inferred from homology"/>
<dbReference type="InterPro" id="IPR031322">
    <property type="entry name" value="Shikimate/glucono_kinase"/>
</dbReference>
<name>A0ABP6C3K9_9ACTN</name>
<dbReference type="PANTHER" id="PTHR43442">
    <property type="entry name" value="GLUCONOKINASE-RELATED"/>
    <property type="match status" value="1"/>
</dbReference>
<reference evidence="11" key="1">
    <citation type="journal article" date="2019" name="Int. J. Syst. Evol. Microbiol.">
        <title>The Global Catalogue of Microorganisms (GCM) 10K type strain sequencing project: providing services to taxonomists for standard genome sequencing and annotation.</title>
        <authorList>
            <consortium name="The Broad Institute Genomics Platform"/>
            <consortium name="The Broad Institute Genome Sequencing Center for Infectious Disease"/>
            <person name="Wu L."/>
            <person name="Ma J."/>
        </authorList>
    </citation>
    <scope>NUCLEOTIDE SEQUENCE [LARGE SCALE GENOMIC DNA]</scope>
    <source>
        <strain evidence="11">JCM 6833</strain>
    </source>
</reference>
<comment type="pathway">
    <text evidence="1">Carbohydrate acid metabolism.</text>
</comment>
<keyword evidence="6 9" id="KW-0418">Kinase</keyword>
<evidence type="ECO:0000256" key="6">
    <source>
        <dbReference type="ARBA" id="ARBA00022777"/>
    </source>
</evidence>
<evidence type="ECO:0000256" key="1">
    <source>
        <dbReference type="ARBA" id="ARBA00004761"/>
    </source>
</evidence>
<dbReference type="SUPFAM" id="SSF52540">
    <property type="entry name" value="P-loop containing nucleoside triphosphate hydrolases"/>
    <property type="match status" value="1"/>
</dbReference>
<dbReference type="InterPro" id="IPR027417">
    <property type="entry name" value="P-loop_NTPase"/>
</dbReference>
<dbReference type="Proteomes" id="UP001501509">
    <property type="component" value="Unassembled WGS sequence"/>
</dbReference>
<dbReference type="PANTHER" id="PTHR43442:SF3">
    <property type="entry name" value="GLUCONOKINASE-RELATED"/>
    <property type="match status" value="1"/>
</dbReference>
<dbReference type="Pfam" id="PF01202">
    <property type="entry name" value="SKI"/>
    <property type="match status" value="1"/>
</dbReference>
<dbReference type="Gene3D" id="3.40.50.300">
    <property type="entry name" value="P-loop containing nucleotide triphosphate hydrolases"/>
    <property type="match status" value="1"/>
</dbReference>
<dbReference type="EC" id="2.7.1.12" evidence="3 9"/>